<keyword evidence="9 11" id="KW-0066">ATP synthesis</keyword>
<evidence type="ECO:0000256" key="6">
    <source>
        <dbReference type="ARBA" id="ARBA00023065"/>
    </source>
</evidence>
<keyword evidence="4 11" id="KW-0813">Transport</keyword>
<evidence type="ECO:0000313" key="13">
    <source>
        <dbReference type="Proteomes" id="UP000266389"/>
    </source>
</evidence>
<comment type="caution">
    <text evidence="12">The sequence shown here is derived from an EMBL/GenBank/DDBJ whole genome shotgun (WGS) entry which is preliminary data.</text>
</comment>
<dbReference type="InterPro" id="IPR035968">
    <property type="entry name" value="ATP_synth_F1_ATPase_gsu"/>
</dbReference>
<evidence type="ECO:0000256" key="4">
    <source>
        <dbReference type="ARBA" id="ARBA00022448"/>
    </source>
</evidence>
<evidence type="ECO:0000313" key="12">
    <source>
        <dbReference type="EMBL" id="RFM25275.1"/>
    </source>
</evidence>
<evidence type="ECO:0000256" key="9">
    <source>
        <dbReference type="ARBA" id="ARBA00023310"/>
    </source>
</evidence>
<dbReference type="InterPro" id="IPR023632">
    <property type="entry name" value="ATP_synth_F1_gsu_CS"/>
</dbReference>
<dbReference type="Pfam" id="PF00231">
    <property type="entry name" value="ATP-synt"/>
    <property type="match status" value="1"/>
</dbReference>
<evidence type="ECO:0000256" key="8">
    <source>
        <dbReference type="ARBA" id="ARBA00023196"/>
    </source>
</evidence>
<dbReference type="PRINTS" id="PR00126">
    <property type="entry name" value="ATPASEGAMMA"/>
</dbReference>
<dbReference type="GO" id="GO:0005886">
    <property type="term" value="C:plasma membrane"/>
    <property type="evidence" value="ECO:0007669"/>
    <property type="project" value="UniProtKB-SubCell"/>
</dbReference>
<evidence type="ECO:0000256" key="2">
    <source>
        <dbReference type="ARBA" id="ARBA00004170"/>
    </source>
</evidence>
<keyword evidence="5 11" id="KW-0375">Hydrogen ion transport</keyword>
<dbReference type="GO" id="GO:0045259">
    <property type="term" value="C:proton-transporting ATP synthase complex"/>
    <property type="evidence" value="ECO:0007669"/>
    <property type="project" value="UniProtKB-KW"/>
</dbReference>
<dbReference type="PANTHER" id="PTHR11693:SF22">
    <property type="entry name" value="ATP SYNTHASE SUBUNIT GAMMA, MITOCHONDRIAL"/>
    <property type="match status" value="1"/>
</dbReference>
<proteinExistence type="inferred from homology"/>
<keyword evidence="6 11" id="KW-0406">Ion transport</keyword>
<dbReference type="InterPro" id="IPR000131">
    <property type="entry name" value="ATP_synth_F1_gsu"/>
</dbReference>
<dbReference type="GO" id="GO:0009579">
    <property type="term" value="C:thylakoid"/>
    <property type="evidence" value="ECO:0007669"/>
    <property type="project" value="UniProtKB-SubCell"/>
</dbReference>
<name>A0A395M396_9BACT</name>
<keyword evidence="8 11" id="KW-0139">CF(1)</keyword>
<evidence type="ECO:0000256" key="7">
    <source>
        <dbReference type="ARBA" id="ARBA00023136"/>
    </source>
</evidence>
<accession>A0A395M396</accession>
<protein>
    <recommendedName>
        <fullName evidence="11">ATP synthase gamma chain</fullName>
    </recommendedName>
    <alternativeName>
        <fullName evidence="11">ATP synthase F1 sector gamma subunit</fullName>
    </alternativeName>
    <alternativeName>
        <fullName evidence="11">F-ATPase gamma subunit</fullName>
    </alternativeName>
</protein>
<dbReference type="CDD" id="cd12151">
    <property type="entry name" value="F1-ATPase_gamma"/>
    <property type="match status" value="1"/>
</dbReference>
<reference evidence="12 13" key="1">
    <citation type="journal article" date="2011" name="ISME J.">
        <title>Community ecology of hot spring cyanobacterial mats: predominant populations and their functional potential.</title>
        <authorList>
            <person name="Klatt C.G."/>
            <person name="Wood J.M."/>
            <person name="Rusch D.B."/>
            <person name="Bateson M.M."/>
            <person name="Hamamura N."/>
            <person name="Heidelberg J.F."/>
            <person name="Grossman A.R."/>
            <person name="Bhaya D."/>
            <person name="Cohan F.M."/>
            <person name="Kuhl M."/>
            <person name="Bryant D.A."/>
            <person name="Ward D.M."/>
        </authorList>
    </citation>
    <scope>NUCLEOTIDE SEQUENCE [LARGE SCALE GENOMIC DNA]</scope>
    <source>
        <strain evidence="12">OS</strain>
    </source>
</reference>
<dbReference type="NCBIfam" id="TIGR01146">
    <property type="entry name" value="ATPsyn_F1gamma"/>
    <property type="match status" value="1"/>
</dbReference>
<keyword evidence="11" id="KW-1003">Cell membrane</keyword>
<dbReference type="PROSITE" id="PS00153">
    <property type="entry name" value="ATPASE_GAMMA"/>
    <property type="match status" value="1"/>
</dbReference>
<keyword evidence="12" id="KW-0378">Hydrolase</keyword>
<dbReference type="HAMAP" id="MF_00815">
    <property type="entry name" value="ATP_synth_gamma_bact"/>
    <property type="match status" value="1"/>
</dbReference>
<gene>
    <name evidence="11 12" type="primary">atpG</name>
    <name evidence="12" type="ORF">D0433_01240</name>
</gene>
<dbReference type="AlphaFoldDB" id="A0A395M396"/>
<dbReference type="GO" id="GO:0005524">
    <property type="term" value="F:ATP binding"/>
    <property type="evidence" value="ECO:0007669"/>
    <property type="project" value="UniProtKB-UniRule"/>
</dbReference>
<dbReference type="PANTHER" id="PTHR11693">
    <property type="entry name" value="ATP SYNTHASE GAMMA CHAIN"/>
    <property type="match status" value="1"/>
</dbReference>
<evidence type="ECO:0000256" key="10">
    <source>
        <dbReference type="ARBA" id="ARBA00060385"/>
    </source>
</evidence>
<dbReference type="EMBL" id="PHFL01000007">
    <property type="protein sequence ID" value="RFM25275.1"/>
    <property type="molecule type" value="Genomic_DNA"/>
</dbReference>
<comment type="subcellular location">
    <subcellularLocation>
        <location evidence="11">Cell membrane</location>
        <topology evidence="11">Peripheral membrane protein</topology>
    </subcellularLocation>
    <subcellularLocation>
        <location evidence="2">Membrane</location>
        <topology evidence="2">Peripheral membrane protein</topology>
    </subcellularLocation>
    <subcellularLocation>
        <location evidence="10">Thylakoid</location>
    </subcellularLocation>
</comment>
<dbReference type="GO" id="GO:0046933">
    <property type="term" value="F:proton-transporting ATP synthase activity, rotational mechanism"/>
    <property type="evidence" value="ECO:0007669"/>
    <property type="project" value="UniProtKB-UniRule"/>
</dbReference>
<comment type="subunit">
    <text evidence="11">F-type ATPases have 2 components, CF(1) - the catalytic core - and CF(0) - the membrane proton channel. CF(1) has five subunits: alpha(3), beta(3), gamma(1), delta(1), epsilon(1). CF(0) has three main subunits: a, b and c.</text>
</comment>
<dbReference type="GO" id="GO:0042777">
    <property type="term" value="P:proton motive force-driven plasma membrane ATP synthesis"/>
    <property type="evidence" value="ECO:0007669"/>
    <property type="project" value="UniProtKB-UniRule"/>
</dbReference>
<dbReference type="SUPFAM" id="SSF52943">
    <property type="entry name" value="ATP synthase (F1-ATPase), gamma subunit"/>
    <property type="match status" value="1"/>
</dbReference>
<evidence type="ECO:0000256" key="5">
    <source>
        <dbReference type="ARBA" id="ARBA00022781"/>
    </source>
</evidence>
<dbReference type="FunFam" id="1.10.287.80:FF:000003">
    <property type="entry name" value="ATP synthase gamma chain, chloroplastic"/>
    <property type="match status" value="1"/>
</dbReference>
<sequence>MSTLRELRTRIRGIKNTQQITKAMRMVAAAKLRRAQERAIAARPYTNALKKIITSVVEKVDVSEYTLLTARKDIRRVLAIVVSADRGLCGAFNANVLKLARETFSSEYGELVEKNNLWVMPVGRRSVDYFAKQNYPIVERFSGVFQKLDFSTAKAIASKAAELYVEGEVDRVILIYNEFKTVLSPLLRKEIFLPIQLPTSQAKMGGEYIFEPNPTQIIEQLLPLYLSNQIWHMLLESDAAEQAARMTAMDSASNNAKELLRVLSLTYNRARQAAITKEIIEIISGANALQSE</sequence>
<dbReference type="GO" id="GO:0016787">
    <property type="term" value="F:hydrolase activity"/>
    <property type="evidence" value="ECO:0007669"/>
    <property type="project" value="UniProtKB-KW"/>
</dbReference>
<comment type="similarity">
    <text evidence="3 11">Belongs to the ATPase gamma chain family.</text>
</comment>
<dbReference type="Proteomes" id="UP000266389">
    <property type="component" value="Unassembled WGS sequence"/>
</dbReference>
<evidence type="ECO:0000256" key="3">
    <source>
        <dbReference type="ARBA" id="ARBA00007681"/>
    </source>
</evidence>
<keyword evidence="7 11" id="KW-0472">Membrane</keyword>
<dbReference type="Gene3D" id="3.40.1380.10">
    <property type="match status" value="1"/>
</dbReference>
<organism evidence="12 13">
    <name type="scientific">Candidatus Thermochlorobacter aerophilus</name>
    <dbReference type="NCBI Taxonomy" id="1868324"/>
    <lineage>
        <taxon>Bacteria</taxon>
        <taxon>Pseudomonadati</taxon>
        <taxon>Chlorobiota</taxon>
        <taxon>Chlorobiia</taxon>
        <taxon>Chlorobiales</taxon>
        <taxon>Candidatus Thermochlorobacteriaceae</taxon>
        <taxon>Candidatus Thermochlorobacter</taxon>
    </lineage>
</organism>
<dbReference type="Gene3D" id="1.10.287.80">
    <property type="entry name" value="ATP synthase, gamma subunit, helix hairpin domain"/>
    <property type="match status" value="1"/>
</dbReference>
<evidence type="ECO:0000256" key="1">
    <source>
        <dbReference type="ARBA" id="ARBA00003456"/>
    </source>
</evidence>
<evidence type="ECO:0000256" key="11">
    <source>
        <dbReference type="HAMAP-Rule" id="MF_00815"/>
    </source>
</evidence>
<comment type="function">
    <text evidence="1 11">Produces ATP from ADP in the presence of a proton gradient across the membrane. The gamma chain is believed to be important in regulating ATPase activity and the flow of protons through the CF(0) complex.</text>
</comment>